<protein>
    <submittedName>
        <fullName evidence="2">Peptidoglycan-binding protein</fullName>
    </submittedName>
</protein>
<dbReference type="Proteomes" id="UP000066480">
    <property type="component" value="Chromosome"/>
</dbReference>
<feature type="chain" id="PRO_5005461949" evidence="1">
    <location>
        <begin position="31"/>
        <end position="279"/>
    </location>
</feature>
<accession>A0A0K1JFZ4</accession>
<keyword evidence="3" id="KW-1185">Reference proteome</keyword>
<feature type="signal peptide" evidence="1">
    <location>
        <begin position="1"/>
        <end position="30"/>
    </location>
</feature>
<evidence type="ECO:0000313" key="3">
    <source>
        <dbReference type="Proteomes" id="UP000066480"/>
    </source>
</evidence>
<dbReference type="STRING" id="571913.VV02_06765"/>
<gene>
    <name evidence="2" type="ORF">VV02_06765</name>
</gene>
<dbReference type="InterPro" id="IPR036366">
    <property type="entry name" value="PGBDSf"/>
</dbReference>
<sequence length="279" mass="28908">MVPSLGRRTFIASGAAVGAAMVLRPGAAHAALPVVNMEMALLAAQRDPVKPDEAVTPGAGPSVTLVEDALVAQGLLASQYVDGHFGTVTRTAYIKWQKSLGYTGLAANGLPGKASLAALGAQRFSVTRPVSIGARTTLQGFPFNTRTVAMLNKAKQLSGAALVVEQGSYSPGEDPTSAGTHDGGGAVDIDAEALTSGQRTALVTALRQVGFAAWLRLPSEGDWPMHIHGIAVNDTDLSPSAQKQVGQYYLGLNGLANNGPDNGPKVTKVTWEDYLRAHA</sequence>
<reference evidence="2 3" key="1">
    <citation type="submission" date="2015-03" db="EMBL/GenBank/DDBJ databases">
        <title>Luteipulveratus halotolerans sp. nov., a novel actinobacterium (Dermacoccaceae) from Sarawak, Malaysia.</title>
        <authorList>
            <person name="Juboi H."/>
            <person name="Basik A."/>
            <person name="Shamsul S.S."/>
            <person name="Arnold P."/>
            <person name="Schmitt E.K."/>
            <person name="Sanglier J.-J."/>
            <person name="Yeo T."/>
        </authorList>
    </citation>
    <scope>NUCLEOTIDE SEQUENCE [LARGE SCALE GENOMIC DNA]</scope>
    <source>
        <strain evidence="2 3">MN07-A0370</strain>
    </source>
</reference>
<dbReference type="PROSITE" id="PS51318">
    <property type="entry name" value="TAT"/>
    <property type="match status" value="1"/>
</dbReference>
<dbReference type="EMBL" id="CP011112">
    <property type="protein sequence ID" value="AKU15624.1"/>
    <property type="molecule type" value="Genomic_DNA"/>
</dbReference>
<name>A0A0K1JFZ4_9MICO</name>
<dbReference type="InterPro" id="IPR036365">
    <property type="entry name" value="PGBD-like_sf"/>
</dbReference>
<organism evidence="2 3">
    <name type="scientific">Luteipulveratus mongoliensis</name>
    <dbReference type="NCBI Taxonomy" id="571913"/>
    <lineage>
        <taxon>Bacteria</taxon>
        <taxon>Bacillati</taxon>
        <taxon>Actinomycetota</taxon>
        <taxon>Actinomycetes</taxon>
        <taxon>Micrococcales</taxon>
        <taxon>Dermacoccaceae</taxon>
        <taxon>Luteipulveratus</taxon>
    </lineage>
</organism>
<dbReference type="PATRIC" id="fig|571913.6.peg.1379"/>
<evidence type="ECO:0000313" key="2">
    <source>
        <dbReference type="EMBL" id="AKU15624.1"/>
    </source>
</evidence>
<proteinExistence type="predicted"/>
<dbReference type="KEGG" id="lmoi:VV02_06765"/>
<dbReference type="RefSeq" id="WP_052590588.1">
    <property type="nucleotide sequence ID" value="NZ_CP011112.1"/>
</dbReference>
<dbReference type="InterPro" id="IPR006311">
    <property type="entry name" value="TAT_signal"/>
</dbReference>
<dbReference type="SUPFAM" id="SSF47090">
    <property type="entry name" value="PGBD-like"/>
    <property type="match status" value="1"/>
</dbReference>
<keyword evidence="1" id="KW-0732">Signal</keyword>
<evidence type="ECO:0000256" key="1">
    <source>
        <dbReference type="SAM" id="SignalP"/>
    </source>
</evidence>
<dbReference type="OrthoDB" id="5178799at2"/>
<dbReference type="Gene3D" id="1.10.101.10">
    <property type="entry name" value="PGBD-like superfamily/PGBD"/>
    <property type="match status" value="1"/>
</dbReference>
<dbReference type="AlphaFoldDB" id="A0A0K1JFZ4"/>